<dbReference type="SFLD" id="SFLDG01135">
    <property type="entry name" value="C1.5.6:_HAD__Beta-PGM__Phospha"/>
    <property type="match status" value="1"/>
</dbReference>
<gene>
    <name evidence="4" type="ORF">JCM17846_32050</name>
</gene>
<dbReference type="InterPro" id="IPR023214">
    <property type="entry name" value="HAD_sf"/>
</dbReference>
<dbReference type="SFLD" id="SFLDG01129">
    <property type="entry name" value="C1.5:_HAD__Beta-PGM__Phosphata"/>
    <property type="match status" value="1"/>
</dbReference>
<dbReference type="InterPro" id="IPR036412">
    <property type="entry name" value="HAD-like_sf"/>
</dbReference>
<evidence type="ECO:0000256" key="3">
    <source>
        <dbReference type="RuleBase" id="RU368077"/>
    </source>
</evidence>
<dbReference type="PANTHER" id="PTHR43316:SF3">
    <property type="entry name" value="HALOACID DEHALOGENASE, TYPE II (AFU_ORTHOLOGUE AFUA_2G07750)-RELATED"/>
    <property type="match status" value="1"/>
</dbReference>
<name>A0A5A7NAU7_9PROT</name>
<keyword evidence="2 3" id="KW-0378">Hydrolase</keyword>
<comment type="function">
    <text evidence="3">Catalyzes the hydrolytic dehalogenation of small (S)-2-haloalkanoic acids to yield the corresponding (R)-2-hydroxyalkanoic acids.</text>
</comment>
<dbReference type="AlphaFoldDB" id="A0A5A7NAU7"/>
<dbReference type="SFLD" id="SFLDS00003">
    <property type="entry name" value="Haloacid_Dehalogenase"/>
    <property type="match status" value="1"/>
</dbReference>
<protein>
    <recommendedName>
        <fullName evidence="3">(S)-2-haloacid dehalogenase</fullName>
        <ecNumber evidence="3">3.8.1.2</ecNumber>
    </recommendedName>
    <alternativeName>
        <fullName evidence="3">2-haloalkanoic acid dehalogenase</fullName>
    </alternativeName>
    <alternativeName>
        <fullName evidence="3">Halocarboxylic acid halidohydrolase</fullName>
    </alternativeName>
    <alternativeName>
        <fullName evidence="3">L-2-haloacid dehalogenase</fullName>
    </alternativeName>
</protein>
<dbReference type="RefSeq" id="WP_042086578.1">
    <property type="nucleotide sequence ID" value="NZ_BKCN01000028.1"/>
</dbReference>
<comment type="similarity">
    <text evidence="1 3">Belongs to the HAD-like hydrolase superfamily. S-2-haloalkanoic acid dehalogenase family.</text>
</comment>
<evidence type="ECO:0000313" key="4">
    <source>
        <dbReference type="EMBL" id="GER05523.1"/>
    </source>
</evidence>
<evidence type="ECO:0000256" key="2">
    <source>
        <dbReference type="ARBA" id="ARBA00022801"/>
    </source>
</evidence>
<comment type="catalytic activity">
    <reaction evidence="3">
        <text>an (S)-2-haloacid + H2O = a (2R)-2-hydroxycarboxylate + a halide anion + H(+)</text>
        <dbReference type="Rhea" id="RHEA:11192"/>
        <dbReference type="ChEBI" id="CHEBI:15377"/>
        <dbReference type="ChEBI" id="CHEBI:15378"/>
        <dbReference type="ChEBI" id="CHEBI:16042"/>
        <dbReference type="ChEBI" id="CHEBI:58314"/>
        <dbReference type="ChEBI" id="CHEBI:137405"/>
        <dbReference type="EC" id="3.8.1.2"/>
    </reaction>
</comment>
<dbReference type="InterPro" id="IPR006328">
    <property type="entry name" value="2-HAD"/>
</dbReference>
<dbReference type="GO" id="GO:0018784">
    <property type="term" value="F:(S)-2-haloacid dehalogenase activity"/>
    <property type="evidence" value="ECO:0007669"/>
    <property type="project" value="UniProtKB-UniRule"/>
</dbReference>
<organism evidence="4 5">
    <name type="scientific">Iodidimonas nitroreducens</name>
    <dbReference type="NCBI Taxonomy" id="1236968"/>
    <lineage>
        <taxon>Bacteria</taxon>
        <taxon>Pseudomonadati</taxon>
        <taxon>Pseudomonadota</taxon>
        <taxon>Alphaproteobacteria</taxon>
        <taxon>Iodidimonadales</taxon>
        <taxon>Iodidimonadaceae</taxon>
        <taxon>Iodidimonas</taxon>
    </lineage>
</organism>
<sequence>MASRALSVDAILFDVFGTMVDHDSALLETQAELGGGAQELADLWRRKQLEYSWLRSLMNRPADFSDVTKDALDYALAALGLPGDWRDKMMASYQKLSAFDDVAPALCALADLPASLALRRAVLSNGSPAMLTSVLTSCAIIDHFEALLSARDAGVFKPHPLVYQLACDRLHLDRHRLCLVSSNGWDIAGAAAFGFKTIWVNRQDDAIERLPVRPDHIIRDLSALPALLGA</sequence>
<dbReference type="NCBIfam" id="TIGR01428">
    <property type="entry name" value="HAD_type_II"/>
    <property type="match status" value="1"/>
</dbReference>
<dbReference type="Proteomes" id="UP000324996">
    <property type="component" value="Unassembled WGS sequence"/>
</dbReference>
<dbReference type="PRINTS" id="PR00413">
    <property type="entry name" value="HADHALOGNASE"/>
</dbReference>
<dbReference type="Gene3D" id="1.10.150.240">
    <property type="entry name" value="Putative phosphatase, domain 2"/>
    <property type="match status" value="1"/>
</dbReference>
<reference evidence="4 5" key="1">
    <citation type="submission" date="2019-09" db="EMBL/GenBank/DDBJ databases">
        <title>NBRP : Genome information of microbial organism related human and environment.</title>
        <authorList>
            <person name="Hattori M."/>
            <person name="Oshima K."/>
            <person name="Inaba H."/>
            <person name="Suda W."/>
            <person name="Sakamoto M."/>
            <person name="Iino T."/>
            <person name="Kitahara M."/>
            <person name="Oshida Y."/>
            <person name="Iida T."/>
            <person name="Kudo T."/>
            <person name="Itoh T."/>
            <person name="Ohkuma M."/>
        </authorList>
    </citation>
    <scope>NUCLEOTIDE SEQUENCE [LARGE SCALE GENOMIC DNA]</scope>
    <source>
        <strain evidence="4 5">Q-1</strain>
    </source>
</reference>
<dbReference type="Gene3D" id="3.40.50.1000">
    <property type="entry name" value="HAD superfamily/HAD-like"/>
    <property type="match status" value="1"/>
</dbReference>
<dbReference type="PANTHER" id="PTHR43316">
    <property type="entry name" value="HYDROLASE, HALOACID DELAHOGENASE-RELATED"/>
    <property type="match status" value="1"/>
</dbReference>
<evidence type="ECO:0000256" key="1">
    <source>
        <dbReference type="ARBA" id="ARBA00008106"/>
    </source>
</evidence>
<dbReference type="InterPro" id="IPR023198">
    <property type="entry name" value="PGP-like_dom2"/>
</dbReference>
<dbReference type="Pfam" id="PF00702">
    <property type="entry name" value="Hydrolase"/>
    <property type="match status" value="1"/>
</dbReference>
<evidence type="ECO:0000313" key="5">
    <source>
        <dbReference type="Proteomes" id="UP000324996"/>
    </source>
</evidence>
<dbReference type="InterPro" id="IPR006439">
    <property type="entry name" value="HAD-SF_hydro_IA"/>
</dbReference>
<keyword evidence="5" id="KW-1185">Reference proteome</keyword>
<accession>A0A5A7NAU7</accession>
<dbReference type="InterPro" id="IPR051540">
    <property type="entry name" value="S-2-haloacid_dehalogenase"/>
</dbReference>
<dbReference type="NCBIfam" id="TIGR01493">
    <property type="entry name" value="HAD-SF-IA-v2"/>
    <property type="match status" value="1"/>
</dbReference>
<dbReference type="CDD" id="cd02588">
    <property type="entry name" value="HAD_L2-DEX"/>
    <property type="match status" value="1"/>
</dbReference>
<dbReference type="EMBL" id="BKCN01000028">
    <property type="protein sequence ID" value="GER05523.1"/>
    <property type="molecule type" value="Genomic_DNA"/>
</dbReference>
<dbReference type="SFLD" id="SFLDF00045">
    <property type="entry name" value="2-haloacid_dehalogenase"/>
    <property type="match status" value="1"/>
</dbReference>
<dbReference type="SUPFAM" id="SSF56784">
    <property type="entry name" value="HAD-like"/>
    <property type="match status" value="1"/>
</dbReference>
<proteinExistence type="inferred from homology"/>
<comment type="caution">
    <text evidence="4">The sequence shown here is derived from an EMBL/GenBank/DDBJ whole genome shotgun (WGS) entry which is preliminary data.</text>
</comment>
<dbReference type="EC" id="3.8.1.2" evidence="3"/>